<keyword evidence="1" id="KW-0808">Transferase</keyword>
<dbReference type="GO" id="GO:0005524">
    <property type="term" value="F:ATP binding"/>
    <property type="evidence" value="ECO:0007669"/>
    <property type="project" value="UniProtKB-KW"/>
</dbReference>
<keyword evidence="1" id="KW-0723">Serine/threonine-protein kinase</keyword>
<feature type="domain" description="Histidine kinase/HSP90-like ATPase" evidence="2">
    <location>
        <begin position="27"/>
        <end position="148"/>
    </location>
</feature>
<dbReference type="InterPro" id="IPR003594">
    <property type="entry name" value="HATPase_dom"/>
</dbReference>
<evidence type="ECO:0000259" key="2">
    <source>
        <dbReference type="Pfam" id="PF13581"/>
    </source>
</evidence>
<keyword evidence="1" id="KW-0418">Kinase</keyword>
<dbReference type="Pfam" id="PF13581">
    <property type="entry name" value="HATPase_c_2"/>
    <property type="match status" value="1"/>
</dbReference>
<dbReference type="PANTHER" id="PTHR35526">
    <property type="entry name" value="ANTI-SIGMA-F FACTOR RSBW-RELATED"/>
    <property type="match status" value="1"/>
</dbReference>
<gene>
    <name evidence="3" type="ORF">RM590_24890</name>
</gene>
<comment type="caution">
    <text evidence="3">The sequence shown here is derived from an EMBL/GenBank/DDBJ whole genome shotgun (WGS) entry which is preliminary data.</text>
</comment>
<keyword evidence="3" id="KW-0067">ATP-binding</keyword>
<dbReference type="Gene3D" id="3.30.565.10">
    <property type="entry name" value="Histidine kinase-like ATPase, C-terminal domain"/>
    <property type="match status" value="1"/>
</dbReference>
<organism evidence="3 4">
    <name type="scientific">Streptomyces litchfieldiae</name>
    <dbReference type="NCBI Taxonomy" id="3075543"/>
    <lineage>
        <taxon>Bacteria</taxon>
        <taxon>Bacillati</taxon>
        <taxon>Actinomycetota</taxon>
        <taxon>Actinomycetes</taxon>
        <taxon>Kitasatosporales</taxon>
        <taxon>Streptomycetaceae</taxon>
        <taxon>Streptomyces</taxon>
    </lineage>
</organism>
<dbReference type="EMBL" id="JAVREL010000016">
    <property type="protein sequence ID" value="MDT0345801.1"/>
    <property type="molecule type" value="Genomic_DNA"/>
</dbReference>
<keyword evidence="3" id="KW-0547">Nucleotide-binding</keyword>
<dbReference type="SUPFAM" id="SSF55874">
    <property type="entry name" value="ATPase domain of HSP90 chaperone/DNA topoisomerase II/histidine kinase"/>
    <property type="match status" value="1"/>
</dbReference>
<keyword evidence="4" id="KW-1185">Reference proteome</keyword>
<evidence type="ECO:0000313" key="4">
    <source>
        <dbReference type="Proteomes" id="UP001183246"/>
    </source>
</evidence>
<reference evidence="4" key="1">
    <citation type="submission" date="2023-07" db="EMBL/GenBank/DDBJ databases">
        <title>30 novel species of actinomycetes from the DSMZ collection.</title>
        <authorList>
            <person name="Nouioui I."/>
        </authorList>
    </citation>
    <scope>NUCLEOTIDE SEQUENCE [LARGE SCALE GENOMIC DNA]</scope>
    <source>
        <strain evidence="4">DSM 44938</strain>
    </source>
</reference>
<proteinExistence type="predicted"/>
<sequence length="170" mass="17992">MTSTVTGGNAQTAPRGPGAVQHTQLYLPARPESLPTARHAVRTALSEWGLADRGGLQDNALVVITELLGNALRHAVPLIGGSETPCLVVQLAVDEDRLFLAVTDGSPTALPSVRQAADGDENDRGLALIDALAASWGCSTDRQAKTVWAALRLPPRPRRSLRPLPDRLAQ</sequence>
<dbReference type="CDD" id="cd16936">
    <property type="entry name" value="HATPase_RsbW-like"/>
    <property type="match status" value="1"/>
</dbReference>
<dbReference type="PANTHER" id="PTHR35526:SF3">
    <property type="entry name" value="ANTI-SIGMA-F FACTOR RSBW"/>
    <property type="match status" value="1"/>
</dbReference>
<protein>
    <submittedName>
        <fullName evidence="3">ATP-binding protein</fullName>
    </submittedName>
</protein>
<name>A0ABU2MVX7_9ACTN</name>
<dbReference type="InterPro" id="IPR050267">
    <property type="entry name" value="Anti-sigma-factor_SerPK"/>
</dbReference>
<dbReference type="Proteomes" id="UP001183246">
    <property type="component" value="Unassembled WGS sequence"/>
</dbReference>
<dbReference type="RefSeq" id="WP_311706934.1">
    <property type="nucleotide sequence ID" value="NZ_JAVREL010000016.1"/>
</dbReference>
<dbReference type="InterPro" id="IPR036890">
    <property type="entry name" value="HATPase_C_sf"/>
</dbReference>
<evidence type="ECO:0000256" key="1">
    <source>
        <dbReference type="ARBA" id="ARBA00022527"/>
    </source>
</evidence>
<evidence type="ECO:0000313" key="3">
    <source>
        <dbReference type="EMBL" id="MDT0345801.1"/>
    </source>
</evidence>
<accession>A0ABU2MVX7</accession>